<evidence type="ECO:0000313" key="10">
    <source>
        <dbReference type="Proteomes" id="UP001526426"/>
    </source>
</evidence>
<feature type="domain" description="PIN" evidence="8">
    <location>
        <begin position="3"/>
        <end position="128"/>
    </location>
</feature>
<evidence type="ECO:0000256" key="4">
    <source>
        <dbReference type="ARBA" id="ARBA00022723"/>
    </source>
</evidence>
<keyword evidence="5" id="KW-0378">Hydrolase</keyword>
<dbReference type="PANTHER" id="PTHR33653">
    <property type="entry name" value="RIBONUCLEASE VAPC2"/>
    <property type="match status" value="1"/>
</dbReference>
<evidence type="ECO:0000259" key="8">
    <source>
        <dbReference type="Pfam" id="PF01850"/>
    </source>
</evidence>
<evidence type="ECO:0000313" key="9">
    <source>
        <dbReference type="EMBL" id="MCW6038825.1"/>
    </source>
</evidence>
<keyword evidence="2" id="KW-1277">Toxin-antitoxin system</keyword>
<dbReference type="Proteomes" id="UP001526426">
    <property type="component" value="Unassembled WGS sequence"/>
</dbReference>
<dbReference type="EMBL" id="JAIHOM010000185">
    <property type="protein sequence ID" value="MCW6038825.1"/>
    <property type="molecule type" value="Genomic_DNA"/>
</dbReference>
<comment type="cofactor">
    <cofactor evidence="1">
        <name>Mg(2+)</name>
        <dbReference type="ChEBI" id="CHEBI:18420"/>
    </cofactor>
</comment>
<evidence type="ECO:0000256" key="5">
    <source>
        <dbReference type="ARBA" id="ARBA00022801"/>
    </source>
</evidence>
<keyword evidence="6" id="KW-0460">Magnesium</keyword>
<proteinExistence type="inferred from homology"/>
<dbReference type="PANTHER" id="PTHR33653:SF1">
    <property type="entry name" value="RIBONUCLEASE VAPC2"/>
    <property type="match status" value="1"/>
</dbReference>
<organism evidence="9 10">
    <name type="scientific">Spirulina subsalsa FACHB-351</name>
    <dbReference type="NCBI Taxonomy" id="234711"/>
    <lineage>
        <taxon>Bacteria</taxon>
        <taxon>Bacillati</taxon>
        <taxon>Cyanobacteriota</taxon>
        <taxon>Cyanophyceae</taxon>
        <taxon>Spirulinales</taxon>
        <taxon>Spirulinaceae</taxon>
        <taxon>Spirulina</taxon>
    </lineage>
</organism>
<dbReference type="InterPro" id="IPR002716">
    <property type="entry name" value="PIN_dom"/>
</dbReference>
<name>A0ABT3LBE1_9CYAN</name>
<dbReference type="SUPFAM" id="SSF88723">
    <property type="entry name" value="PIN domain-like"/>
    <property type="match status" value="1"/>
</dbReference>
<dbReference type="RefSeq" id="WP_265266754.1">
    <property type="nucleotide sequence ID" value="NZ_JAIHOM010000185.1"/>
</dbReference>
<evidence type="ECO:0000256" key="2">
    <source>
        <dbReference type="ARBA" id="ARBA00022649"/>
    </source>
</evidence>
<dbReference type="Pfam" id="PF01850">
    <property type="entry name" value="PIN"/>
    <property type="match status" value="1"/>
</dbReference>
<evidence type="ECO:0000256" key="7">
    <source>
        <dbReference type="ARBA" id="ARBA00038093"/>
    </source>
</evidence>
<keyword evidence="10" id="KW-1185">Reference proteome</keyword>
<comment type="similarity">
    <text evidence="7">Belongs to the PINc/VapC protein family.</text>
</comment>
<evidence type="ECO:0000256" key="6">
    <source>
        <dbReference type="ARBA" id="ARBA00022842"/>
    </source>
</evidence>
<comment type="caution">
    <text evidence="9">The sequence shown here is derived from an EMBL/GenBank/DDBJ whole genome shotgun (WGS) entry which is preliminary data.</text>
</comment>
<gene>
    <name evidence="9" type="ORF">K4A83_21505</name>
</gene>
<dbReference type="InterPro" id="IPR050556">
    <property type="entry name" value="Type_II_TA_system_RNase"/>
</dbReference>
<dbReference type="InterPro" id="IPR029060">
    <property type="entry name" value="PIN-like_dom_sf"/>
</dbReference>
<dbReference type="Gene3D" id="3.40.50.1010">
    <property type="entry name" value="5'-nuclease"/>
    <property type="match status" value="1"/>
</dbReference>
<protein>
    <submittedName>
        <fullName evidence="9">Type II toxin-antitoxin system VapC family toxin</fullName>
    </submittedName>
</protein>
<dbReference type="CDD" id="cd18746">
    <property type="entry name" value="PIN_VapC4-5_FitB-like"/>
    <property type="match status" value="1"/>
</dbReference>
<evidence type="ECO:0000256" key="3">
    <source>
        <dbReference type="ARBA" id="ARBA00022722"/>
    </source>
</evidence>
<sequence>MSYLLDTCVLSEYVKKKPSPVVIEWLNSQAEDDLFLSVLTIGELKRGIFKLELTQPVKFTRLSDWVKKLELRFEGRILLIDMAVVNQWSKLCSQSEAKGKKLPIMDSLIAATAKAYNLTVVTRNVDDFYFASVDLFNPWDIEST</sequence>
<reference evidence="9 10" key="1">
    <citation type="submission" date="2021-08" db="EMBL/GenBank/DDBJ databases">
        <title>Draft genome sequence of Spirulina subsalsa with high tolerance to salinity and hype-accumulation of phycocyanin.</title>
        <authorList>
            <person name="Pei H."/>
            <person name="Jiang L."/>
        </authorList>
    </citation>
    <scope>NUCLEOTIDE SEQUENCE [LARGE SCALE GENOMIC DNA]</scope>
    <source>
        <strain evidence="9 10">FACHB-351</strain>
    </source>
</reference>
<keyword evidence="3" id="KW-0540">Nuclease</keyword>
<accession>A0ABT3LBE1</accession>
<evidence type="ECO:0000256" key="1">
    <source>
        <dbReference type="ARBA" id="ARBA00001946"/>
    </source>
</evidence>
<keyword evidence="4" id="KW-0479">Metal-binding</keyword>